<reference evidence="2 3" key="1">
    <citation type="submission" date="2019-12" db="EMBL/GenBank/DDBJ databases">
        <title>Comparative genomics gives insights into the taxonomy of the Azoarcus-Aromatoleum group and reveals separate origins of nif in the plant-associated Azoarcus and non-plant-associated Aromatoleum sub-groups.</title>
        <authorList>
            <person name="Lafos M."/>
            <person name="Maluk M."/>
            <person name="Batista M."/>
            <person name="Junghare M."/>
            <person name="Carmona M."/>
            <person name="Faoro H."/>
            <person name="Cruz L.M."/>
            <person name="Battistoni F."/>
            <person name="De Souza E."/>
            <person name="Pedrosa F."/>
            <person name="Chen W.-M."/>
            <person name="Poole P.S."/>
            <person name="Dixon R.A."/>
            <person name="James E.K."/>
        </authorList>
    </citation>
    <scope>NUCLEOTIDE SEQUENCE [LARGE SCALE GENOMIC DNA]</scope>
    <source>
        <strain evidence="2 3">22Lin</strain>
    </source>
</reference>
<feature type="region of interest" description="Disordered" evidence="1">
    <location>
        <begin position="60"/>
        <end position="165"/>
    </location>
</feature>
<evidence type="ECO:0000313" key="2">
    <source>
        <dbReference type="EMBL" id="NMG75429.1"/>
    </source>
</evidence>
<dbReference type="Proteomes" id="UP000648984">
    <property type="component" value="Unassembled WGS sequence"/>
</dbReference>
<protein>
    <submittedName>
        <fullName evidence="2">DUF3108 domain-containing protein</fullName>
    </submittedName>
</protein>
<keyword evidence="3" id="KW-1185">Reference proteome</keyword>
<evidence type="ECO:0000313" key="3">
    <source>
        <dbReference type="Proteomes" id="UP000648984"/>
    </source>
</evidence>
<dbReference type="InterPro" id="IPR021457">
    <property type="entry name" value="DUF3108"/>
</dbReference>
<sequence>MTASIPASSPFVSRRLLLAIGLSLLLHALLFIGPRLDLSPLPDLKPLDVKLVHSAPKLEPLQVPAAPPPAPARKKPPRPKEPPRTAQAELGEQKLEPAEVPVVAEQPEEPPPLAEPLEQSEPVPPNENVASAEAPESSEPAATEDAIPPGDTPAPPNAAPSAGTAWPRAGRISYMALMGEKHIPMGKSTHQWEVTADGQYRISELMEPTSVSEIPWYRPGRTLRESSGHITATGLRPERFVQREEGRPGELRAELDWSAQEIRSGAGSSALPETAQDALSLLYQLGYPGVAAGGDLPVTVGGALQTYRIEQLGEETVRLPFGERWRTQHVRARYGAAREMTDVWLATEHFGLPVLIRRVDDKGVIYYLVATEVLVSHEPSGAPPPTVR</sequence>
<comment type="caution">
    <text evidence="2">The sequence shown here is derived from an EMBL/GenBank/DDBJ whole genome shotgun (WGS) entry which is preliminary data.</text>
</comment>
<evidence type="ECO:0000256" key="1">
    <source>
        <dbReference type="SAM" id="MobiDB-lite"/>
    </source>
</evidence>
<feature type="compositionally biased region" description="Low complexity" evidence="1">
    <location>
        <begin position="115"/>
        <end position="141"/>
    </location>
</feature>
<dbReference type="RefSeq" id="WP_169260577.1">
    <property type="nucleotide sequence ID" value="NZ_WTVQ01000017.1"/>
</dbReference>
<name>A0ABX1QAN4_9RHOO</name>
<dbReference type="Pfam" id="PF11306">
    <property type="entry name" value="DUF3108"/>
    <property type="match status" value="1"/>
</dbReference>
<accession>A0ABX1QAN4</accession>
<dbReference type="EMBL" id="WTVQ01000017">
    <property type="protein sequence ID" value="NMG75429.1"/>
    <property type="molecule type" value="Genomic_DNA"/>
</dbReference>
<gene>
    <name evidence="2" type="ORF">GPA25_11740</name>
</gene>
<proteinExistence type="predicted"/>
<organism evidence="2 3">
    <name type="scientific">Aromatoleum diolicum</name>
    <dbReference type="NCBI Taxonomy" id="75796"/>
    <lineage>
        <taxon>Bacteria</taxon>
        <taxon>Pseudomonadati</taxon>
        <taxon>Pseudomonadota</taxon>
        <taxon>Betaproteobacteria</taxon>
        <taxon>Rhodocyclales</taxon>
        <taxon>Rhodocyclaceae</taxon>
        <taxon>Aromatoleum</taxon>
    </lineage>
</organism>